<accession>A0ABY6LME8</accession>
<evidence type="ECO:0000313" key="2">
    <source>
        <dbReference type="Proteomes" id="UP001235939"/>
    </source>
</evidence>
<sequence>MEGHILVGLSSVQLADNLIEEGLNIEDVTLRTGHVHHPEDDATRGSLLGLLAKIKVKCYLEDCCWADALKLSQIPARLDVKAKGVVTHVYVTYGIKCSLCYKQGHKRANCPRKTGLQEDNLVLPRDAPDACFKAWTKPPSTSNTPPVAGGVFEVEGGNSSITIADLVADPPLSHTVRAEEAVVLTLPTPENQSESLPESSQEKRFLAENQMDDILKNKKTSEAIARAQKLGLERGELLQALTHYGIMDRLIRKSNNDQRKAIANLATKLMSLTVETSSTLYKKLSCARTSARRSK</sequence>
<keyword evidence="2" id="KW-1185">Reference proteome</keyword>
<evidence type="ECO:0000313" key="1">
    <source>
        <dbReference type="EMBL" id="UYV81496.1"/>
    </source>
</evidence>
<dbReference type="Proteomes" id="UP001235939">
    <property type="component" value="Chromosome 20"/>
</dbReference>
<protein>
    <submittedName>
        <fullName evidence="1">Uncharacterized protein</fullName>
    </submittedName>
</protein>
<organism evidence="1 2">
    <name type="scientific">Cordylochernes scorpioides</name>
    <dbReference type="NCBI Taxonomy" id="51811"/>
    <lineage>
        <taxon>Eukaryota</taxon>
        <taxon>Metazoa</taxon>
        <taxon>Ecdysozoa</taxon>
        <taxon>Arthropoda</taxon>
        <taxon>Chelicerata</taxon>
        <taxon>Arachnida</taxon>
        <taxon>Pseudoscorpiones</taxon>
        <taxon>Cheliferoidea</taxon>
        <taxon>Chernetidae</taxon>
        <taxon>Cordylochernes</taxon>
    </lineage>
</organism>
<dbReference type="EMBL" id="CP092882">
    <property type="protein sequence ID" value="UYV81496.1"/>
    <property type="molecule type" value="Genomic_DNA"/>
</dbReference>
<proteinExistence type="predicted"/>
<name>A0ABY6LME8_9ARAC</name>
<gene>
    <name evidence="1" type="ORF">LAZ67_20001362</name>
</gene>
<reference evidence="1 2" key="1">
    <citation type="submission" date="2022-01" db="EMBL/GenBank/DDBJ databases">
        <title>A chromosomal length assembly of Cordylochernes scorpioides.</title>
        <authorList>
            <person name="Zeh D."/>
            <person name="Zeh J."/>
        </authorList>
    </citation>
    <scope>NUCLEOTIDE SEQUENCE [LARGE SCALE GENOMIC DNA]</scope>
    <source>
        <strain evidence="1">IN4F17</strain>
        <tissue evidence="1">Whole Body</tissue>
    </source>
</reference>